<dbReference type="Proteomes" id="UP001652409">
    <property type="component" value="Unassembled WGS sequence"/>
</dbReference>
<reference evidence="3 4" key="1">
    <citation type="journal article" date="2021" name="ISME Commun">
        <title>Automated analysis of genomic sequences facilitates high-throughput and comprehensive description of bacteria.</title>
        <authorList>
            <person name="Hitch T.C.A."/>
        </authorList>
    </citation>
    <scope>NUCLEOTIDE SEQUENCE [LARGE SCALE GENOMIC DNA]</scope>
    <source>
        <strain evidence="3 4">Sanger_23</strain>
    </source>
</reference>
<evidence type="ECO:0000313" key="3">
    <source>
        <dbReference type="EMBL" id="MCU6764428.1"/>
    </source>
</evidence>
<proteinExistence type="predicted"/>
<evidence type="ECO:0000256" key="2">
    <source>
        <dbReference type="SAM" id="SignalP"/>
    </source>
</evidence>
<evidence type="ECO:0008006" key="5">
    <source>
        <dbReference type="Google" id="ProtNLM"/>
    </source>
</evidence>
<protein>
    <recommendedName>
        <fullName evidence="5">DUF4366 domain-containing protein</fullName>
    </recommendedName>
</protein>
<evidence type="ECO:0000313" key="4">
    <source>
        <dbReference type="Proteomes" id="UP001652409"/>
    </source>
</evidence>
<dbReference type="RefSeq" id="WP_262582647.1">
    <property type="nucleotide sequence ID" value="NZ_JAOQJL010000004.1"/>
</dbReference>
<feature type="compositionally biased region" description="Acidic residues" evidence="1">
    <location>
        <begin position="39"/>
        <end position="51"/>
    </location>
</feature>
<dbReference type="EMBL" id="JAOQJL010000004">
    <property type="protein sequence ID" value="MCU6764428.1"/>
    <property type="molecule type" value="Genomic_DNA"/>
</dbReference>
<feature type="compositionally biased region" description="Low complexity" evidence="1">
    <location>
        <begin position="78"/>
        <end position="93"/>
    </location>
</feature>
<evidence type="ECO:0000256" key="1">
    <source>
        <dbReference type="SAM" id="MobiDB-lite"/>
    </source>
</evidence>
<accession>A0ABT2TQE0</accession>
<feature type="chain" id="PRO_5045563232" description="DUF4366 domain-containing protein" evidence="2">
    <location>
        <begin position="26"/>
        <end position="125"/>
    </location>
</feature>
<name>A0ABT2TQE0_9FIRM</name>
<sequence length="125" mass="13615">MAKINKYWGFVAVGALTAAAAGAIAAAFLKNRTDLEDFDFDDEDFDQDESEEKPAKESKEAFQSWEPSPNDETENDVTAASQEDTADETTTADNSQPEAKNETDKTTDAPQEDAADETTTEIPVE</sequence>
<feature type="region of interest" description="Disordered" evidence="1">
    <location>
        <begin position="39"/>
        <end position="125"/>
    </location>
</feature>
<organism evidence="3 4">
    <name type="scientific">Blautia ammoniilytica</name>
    <dbReference type="NCBI Taxonomy" id="2981782"/>
    <lineage>
        <taxon>Bacteria</taxon>
        <taxon>Bacillati</taxon>
        <taxon>Bacillota</taxon>
        <taxon>Clostridia</taxon>
        <taxon>Lachnospirales</taxon>
        <taxon>Lachnospiraceae</taxon>
        <taxon>Blautia</taxon>
    </lineage>
</organism>
<keyword evidence="2" id="KW-0732">Signal</keyword>
<gene>
    <name evidence="3" type="ORF">OCV61_03270</name>
</gene>
<feature type="signal peptide" evidence="2">
    <location>
        <begin position="1"/>
        <end position="25"/>
    </location>
</feature>
<feature type="compositionally biased region" description="Acidic residues" evidence="1">
    <location>
        <begin position="110"/>
        <end position="125"/>
    </location>
</feature>
<comment type="caution">
    <text evidence="3">The sequence shown here is derived from an EMBL/GenBank/DDBJ whole genome shotgun (WGS) entry which is preliminary data.</text>
</comment>
<keyword evidence="4" id="KW-1185">Reference proteome</keyword>